<name>A0A1G5L8S5_9HYPH</name>
<dbReference type="EMBL" id="FMVJ01000015">
    <property type="protein sequence ID" value="SCZ08728.1"/>
    <property type="molecule type" value="Genomic_DNA"/>
</dbReference>
<dbReference type="AlphaFoldDB" id="A0A1G5L8S5"/>
<reference evidence="1 2" key="1">
    <citation type="submission" date="2016-10" db="EMBL/GenBank/DDBJ databases">
        <authorList>
            <person name="de Groot N.N."/>
        </authorList>
    </citation>
    <scope>NUCLEOTIDE SEQUENCE [LARGE SCALE GENOMIC DNA]</scope>
    <source>
        <strain evidence="1 2">CGMCC 1.7666</strain>
    </source>
</reference>
<keyword evidence="2" id="KW-1185">Reference proteome</keyword>
<accession>A0A1G5L8S5</accession>
<dbReference type="STRING" id="549386.SAMN02927923_03984"/>
<sequence>MSNTFSYFKSSSLAASKISRLCTLAIALSLPGVTLRYILGTTFRCSPARVGSVQFDPAELANLHTSVFGESPIGDDVANMDWKRFEEWTLERIIEAGFVANRTPPQR</sequence>
<evidence type="ECO:0000313" key="2">
    <source>
        <dbReference type="Proteomes" id="UP000199569"/>
    </source>
</evidence>
<evidence type="ECO:0000313" key="1">
    <source>
        <dbReference type="EMBL" id="SCZ08728.1"/>
    </source>
</evidence>
<protein>
    <submittedName>
        <fullName evidence="1">Uncharacterized protein</fullName>
    </submittedName>
</protein>
<proteinExistence type="predicted"/>
<organism evidence="1 2">
    <name type="scientific">Microvirga guangxiensis</name>
    <dbReference type="NCBI Taxonomy" id="549386"/>
    <lineage>
        <taxon>Bacteria</taxon>
        <taxon>Pseudomonadati</taxon>
        <taxon>Pseudomonadota</taxon>
        <taxon>Alphaproteobacteria</taxon>
        <taxon>Hyphomicrobiales</taxon>
        <taxon>Methylobacteriaceae</taxon>
        <taxon>Microvirga</taxon>
    </lineage>
</organism>
<gene>
    <name evidence="1" type="ORF">SAMN02927923_03984</name>
</gene>
<dbReference type="Proteomes" id="UP000199569">
    <property type="component" value="Unassembled WGS sequence"/>
</dbReference>